<evidence type="ECO:0000313" key="1">
    <source>
        <dbReference type="EMBL" id="QHT23867.1"/>
    </source>
</evidence>
<reference evidence="1" key="1">
    <citation type="journal article" date="2020" name="Nature">
        <title>Giant virus diversity and host interactions through global metagenomics.</title>
        <authorList>
            <person name="Schulz F."/>
            <person name="Roux S."/>
            <person name="Paez-Espino D."/>
            <person name="Jungbluth S."/>
            <person name="Walsh D.A."/>
            <person name="Denef V.J."/>
            <person name="McMahon K.D."/>
            <person name="Konstantinidis K.T."/>
            <person name="Eloe-Fadrosh E.A."/>
            <person name="Kyrpides N.C."/>
            <person name="Woyke T."/>
        </authorList>
    </citation>
    <scope>NUCLEOTIDE SEQUENCE</scope>
    <source>
        <strain evidence="1">GVMAG-M-3300023179-132</strain>
    </source>
</reference>
<organism evidence="1">
    <name type="scientific">viral metagenome</name>
    <dbReference type="NCBI Taxonomy" id="1070528"/>
    <lineage>
        <taxon>unclassified sequences</taxon>
        <taxon>metagenomes</taxon>
        <taxon>organismal metagenomes</taxon>
    </lineage>
</organism>
<dbReference type="EMBL" id="MN739735">
    <property type="protein sequence ID" value="QHT23867.1"/>
    <property type="molecule type" value="Genomic_DNA"/>
</dbReference>
<dbReference type="AlphaFoldDB" id="A0A6C0E3W3"/>
<sequence>MKDNKNNTDKRIKEIVKVVKPRQVNDHVKFKTNEPSKDILSMTGHTYTYNGYLYGEIIKHL</sequence>
<accession>A0A6C0E3W3</accession>
<proteinExistence type="predicted"/>
<name>A0A6C0E3W3_9ZZZZ</name>
<protein>
    <submittedName>
        <fullName evidence="1">Uncharacterized protein</fullName>
    </submittedName>
</protein>